<keyword evidence="10" id="KW-0862">Zinc</keyword>
<evidence type="ECO:0000256" key="1">
    <source>
        <dbReference type="ARBA" id="ARBA00000402"/>
    </source>
</evidence>
<dbReference type="GO" id="GO:1990180">
    <property type="term" value="P:mitochondrial tRNA 3'-end processing"/>
    <property type="evidence" value="ECO:0007669"/>
    <property type="project" value="TreeGrafter"/>
</dbReference>
<keyword evidence="9" id="KW-0378">Hydrolase</keyword>
<dbReference type="CDD" id="cd07718">
    <property type="entry name" value="RNaseZ_ELAC1_ELAC2-C-term-like_MBL-fold"/>
    <property type="match status" value="1"/>
</dbReference>
<feature type="region of interest" description="Disordered" evidence="11">
    <location>
        <begin position="232"/>
        <end position="256"/>
    </location>
</feature>
<dbReference type="PANTHER" id="PTHR12553:SF49">
    <property type="entry name" value="ZINC PHOSPHODIESTERASE ELAC PROTEIN 2"/>
    <property type="match status" value="1"/>
</dbReference>
<dbReference type="PANTHER" id="PTHR12553">
    <property type="entry name" value="ZINC PHOSPHODIESTERASE ELAC PROTEIN 2"/>
    <property type="match status" value="1"/>
</dbReference>
<evidence type="ECO:0000313" key="14">
    <source>
        <dbReference type="EMBL" id="KZT20914.1"/>
    </source>
</evidence>
<dbReference type="AlphaFoldDB" id="A0A165PE76"/>
<feature type="compositionally biased region" description="Polar residues" evidence="11">
    <location>
        <begin position="165"/>
        <end position="176"/>
    </location>
</feature>
<feature type="region of interest" description="Disordered" evidence="11">
    <location>
        <begin position="320"/>
        <end position="356"/>
    </location>
</feature>
<evidence type="ECO:0000259" key="13">
    <source>
        <dbReference type="Pfam" id="PF13691"/>
    </source>
</evidence>
<reference evidence="14 15" key="1">
    <citation type="journal article" date="2016" name="Mol. Biol. Evol.">
        <title>Comparative Genomics of Early-Diverging Mushroom-Forming Fungi Provides Insights into the Origins of Lignocellulose Decay Capabilities.</title>
        <authorList>
            <person name="Nagy L.G."/>
            <person name="Riley R."/>
            <person name="Tritt A."/>
            <person name="Adam C."/>
            <person name="Daum C."/>
            <person name="Floudas D."/>
            <person name="Sun H."/>
            <person name="Yadav J.S."/>
            <person name="Pangilinan J."/>
            <person name="Larsson K.H."/>
            <person name="Matsuura K."/>
            <person name="Barry K."/>
            <person name="Labutti K."/>
            <person name="Kuo R."/>
            <person name="Ohm R.A."/>
            <person name="Bhattacharya S.S."/>
            <person name="Shirouzu T."/>
            <person name="Yoshinaga Y."/>
            <person name="Martin F.M."/>
            <person name="Grigoriev I.V."/>
            <person name="Hibbett D.S."/>
        </authorList>
    </citation>
    <scope>NUCLEOTIDE SEQUENCE [LARGE SCALE GENOMIC DNA]</scope>
    <source>
        <strain evidence="14 15">HHB14362 ss-1</strain>
    </source>
</reference>
<feature type="compositionally biased region" description="Low complexity" evidence="11">
    <location>
        <begin position="145"/>
        <end position="164"/>
    </location>
</feature>
<comment type="cofactor">
    <cofactor evidence="2">
        <name>Zn(2+)</name>
        <dbReference type="ChEBI" id="CHEBI:29105"/>
    </cofactor>
</comment>
<dbReference type="InterPro" id="IPR036866">
    <property type="entry name" value="RibonucZ/Hydroxyglut_hydro"/>
</dbReference>
<dbReference type="EC" id="3.1.26.11" evidence="4"/>
<evidence type="ECO:0000256" key="7">
    <source>
        <dbReference type="ARBA" id="ARBA00022723"/>
    </source>
</evidence>
<name>A0A165PE76_9AGAM</name>
<comment type="similarity">
    <text evidence="3">Belongs to the RNase Z family.</text>
</comment>
<evidence type="ECO:0000256" key="8">
    <source>
        <dbReference type="ARBA" id="ARBA00022759"/>
    </source>
</evidence>
<dbReference type="GO" id="GO:0042781">
    <property type="term" value="F:3'-tRNA processing endoribonuclease activity"/>
    <property type="evidence" value="ECO:0007669"/>
    <property type="project" value="UniProtKB-EC"/>
</dbReference>
<organism evidence="14 15">
    <name type="scientific">Neolentinus lepideus HHB14362 ss-1</name>
    <dbReference type="NCBI Taxonomy" id="1314782"/>
    <lineage>
        <taxon>Eukaryota</taxon>
        <taxon>Fungi</taxon>
        <taxon>Dikarya</taxon>
        <taxon>Basidiomycota</taxon>
        <taxon>Agaricomycotina</taxon>
        <taxon>Agaricomycetes</taxon>
        <taxon>Gloeophyllales</taxon>
        <taxon>Gloeophyllaceae</taxon>
        <taxon>Neolentinus</taxon>
    </lineage>
</organism>
<dbReference type="InParanoid" id="A0A165PE76"/>
<feature type="domain" description="tRNase Z endonuclease" evidence="13">
    <location>
        <begin position="7"/>
        <end position="57"/>
    </location>
</feature>
<dbReference type="EMBL" id="KV425613">
    <property type="protein sequence ID" value="KZT20914.1"/>
    <property type="molecule type" value="Genomic_DNA"/>
</dbReference>
<evidence type="ECO:0000256" key="11">
    <source>
        <dbReference type="SAM" id="MobiDB-lite"/>
    </source>
</evidence>
<dbReference type="OrthoDB" id="527344at2759"/>
<keyword evidence="15" id="KW-1185">Reference proteome</keyword>
<evidence type="ECO:0000256" key="3">
    <source>
        <dbReference type="ARBA" id="ARBA00007823"/>
    </source>
</evidence>
<dbReference type="Pfam" id="PF12706">
    <property type="entry name" value="Lactamase_B_2"/>
    <property type="match status" value="1"/>
</dbReference>
<dbReference type="Proteomes" id="UP000076761">
    <property type="component" value="Unassembled WGS sequence"/>
</dbReference>
<dbReference type="InterPro" id="IPR001279">
    <property type="entry name" value="Metallo-B-lactamas"/>
</dbReference>
<evidence type="ECO:0000256" key="9">
    <source>
        <dbReference type="ARBA" id="ARBA00022801"/>
    </source>
</evidence>
<sequence>MNWSLSVLSSHSADTQPSIVVTFDSAKYIFNTGENTTRAFLQSPRRWNKMRALFFSRLDAERGMGLPGFLMTLADGGIKRVSVVGPQGLLHFLASMRLYLYRDTISVNPIQIPLLCPTGEGEELPVYKDENMSIYALRAFPRSFSASATSTPSSSTPADTTNTSGMENPSESTPVQNFLKRKHPPSSSTSSSLARQIPESFLKAPHPHPEALRGQEREWWRWMVVGRMFKPFDPKQQDQVQSGPKKKKGRKEDPSLDDALSGVMIAVANNNSTSTCPNGASVSASGNKGVVEDMGEGPHPKRATAPPEWYKRLPVFSLRDLSSPSPHPNRSSFSNRPKLALNTTSQPPGAENPGQPTLSYLLVGPRVRGKFNAARAEELGLGPGPGRARLARGETVTITVTLPDGTKEERVIRPEDCVGETEQVGVVLILDIPTPAHIPSLLHQLREGVCARVLEKTKEYNVRAVIHILGGDVLDGGEGERLWKEVLLRFDKETHHLVSSPKHTANRVAFTSAAYAQMRLNVLDPDMFPSQQFKLEPEISLSSIPDVPTTVEPLLANTLVSIRPPRPPVLDPEAEERDPFHPCLLNPAENPILSDQTRESFEKTREEVRRREGEMMGRKKPGDDVVVMPLGTSSAAPTKVRNVSGTLLQIPNYGSILLDTGEGTYGQLARAFGLGSEGVDKVLRELRCVFVSHVHADHHVGLARVLAERAKLCPRPEPLYIVAGHPVLLYLSEYSDLEELGMNDGRVVTVPADGLLGGQVGSESPALQGLYNALGLQRFEIVSVRHRIRCFGCVVEHRDAWSIVYSGDTMPSDYLIAAGQNATLLIHEATMADEEAELALAKAHSTIGQAVDVGKQMNAENILLTHFSARYPKMPPSLTSESTHPTIAVAFDHARIRIGDMWKLKAYLPAIEGSFEESEDTDEEVLAVIDQKQSHEGIKPRQNYNPAEAGESRIVDETS</sequence>
<dbReference type="GO" id="GO:0046872">
    <property type="term" value="F:metal ion binding"/>
    <property type="evidence" value="ECO:0007669"/>
    <property type="project" value="UniProtKB-KW"/>
</dbReference>
<dbReference type="InterPro" id="IPR047151">
    <property type="entry name" value="RNZ2-like"/>
</dbReference>
<dbReference type="GO" id="GO:0005739">
    <property type="term" value="C:mitochondrion"/>
    <property type="evidence" value="ECO:0007669"/>
    <property type="project" value="TreeGrafter"/>
</dbReference>
<evidence type="ECO:0000256" key="10">
    <source>
        <dbReference type="ARBA" id="ARBA00022833"/>
    </source>
</evidence>
<feature type="region of interest" description="Disordered" evidence="11">
    <location>
        <begin position="145"/>
        <end position="194"/>
    </location>
</feature>
<feature type="compositionally biased region" description="Polar residues" evidence="11">
    <location>
        <begin position="320"/>
        <end position="347"/>
    </location>
</feature>
<keyword evidence="6" id="KW-0540">Nuclease</keyword>
<gene>
    <name evidence="14" type="ORF">NEOLEDRAFT_1172230</name>
</gene>
<evidence type="ECO:0000259" key="12">
    <source>
        <dbReference type="Pfam" id="PF12706"/>
    </source>
</evidence>
<keyword evidence="8" id="KW-0255">Endonuclease</keyword>
<keyword evidence="7" id="KW-0479">Metal-binding</keyword>
<evidence type="ECO:0000256" key="5">
    <source>
        <dbReference type="ARBA" id="ARBA00022694"/>
    </source>
</evidence>
<dbReference type="FunCoup" id="A0A165PE76">
    <property type="interactions" value="594"/>
</dbReference>
<feature type="region of interest" description="Disordered" evidence="11">
    <location>
        <begin position="930"/>
        <end position="959"/>
    </location>
</feature>
<accession>A0A165PE76</accession>
<dbReference type="STRING" id="1314782.A0A165PE76"/>
<feature type="domain" description="Metallo-beta-lactamase" evidence="12">
    <location>
        <begin position="656"/>
        <end position="867"/>
    </location>
</feature>
<evidence type="ECO:0000256" key="6">
    <source>
        <dbReference type="ARBA" id="ARBA00022722"/>
    </source>
</evidence>
<feature type="compositionally biased region" description="Basic and acidic residues" evidence="11">
    <location>
        <begin position="608"/>
        <end position="623"/>
    </location>
</feature>
<protein>
    <recommendedName>
        <fullName evidence="4">ribonuclease Z</fullName>
        <ecNumber evidence="4">3.1.26.11</ecNumber>
    </recommendedName>
</protein>
<feature type="region of interest" description="Disordered" evidence="11">
    <location>
        <begin position="608"/>
        <end position="627"/>
    </location>
</feature>
<dbReference type="Pfam" id="PF13691">
    <property type="entry name" value="Lactamase_B_4"/>
    <property type="match status" value="1"/>
</dbReference>
<dbReference type="Gene3D" id="3.60.15.10">
    <property type="entry name" value="Ribonuclease Z/Hydroxyacylglutathione hydrolase-like"/>
    <property type="match status" value="3"/>
</dbReference>
<evidence type="ECO:0000256" key="2">
    <source>
        <dbReference type="ARBA" id="ARBA00001947"/>
    </source>
</evidence>
<dbReference type="InterPro" id="IPR027794">
    <property type="entry name" value="tRNase_Z_dom"/>
</dbReference>
<dbReference type="SUPFAM" id="SSF56281">
    <property type="entry name" value="Metallo-hydrolase/oxidoreductase"/>
    <property type="match status" value="2"/>
</dbReference>
<proteinExistence type="inferred from homology"/>
<comment type="catalytic activity">
    <reaction evidence="1">
        <text>Endonucleolytic cleavage of RNA, removing extra 3' nucleotides from tRNA precursor, generating 3' termini of tRNAs. A 3'-hydroxy group is left at the tRNA terminus and a 5'-phosphoryl group is left at the trailer molecule.</text>
        <dbReference type="EC" id="3.1.26.11"/>
    </reaction>
</comment>
<feature type="compositionally biased region" description="Basic and acidic residues" evidence="11">
    <location>
        <begin position="950"/>
        <end position="959"/>
    </location>
</feature>
<keyword evidence="5" id="KW-0819">tRNA processing</keyword>
<evidence type="ECO:0000313" key="15">
    <source>
        <dbReference type="Proteomes" id="UP000076761"/>
    </source>
</evidence>
<evidence type="ECO:0000256" key="4">
    <source>
        <dbReference type="ARBA" id="ARBA00012477"/>
    </source>
</evidence>